<dbReference type="PROSITE" id="PS01023">
    <property type="entry name" value="PTR2_2"/>
    <property type="match status" value="1"/>
</dbReference>
<feature type="transmembrane region" description="Helical" evidence="9">
    <location>
        <begin position="589"/>
        <end position="610"/>
    </location>
</feature>
<keyword evidence="4 8" id="KW-0812">Transmembrane</keyword>
<evidence type="ECO:0000256" key="6">
    <source>
        <dbReference type="ARBA" id="ARBA00022989"/>
    </source>
</evidence>
<comment type="similarity">
    <text evidence="8">Belongs to the major facilitator superfamily. Proton-dependent oligopeptide transporter (POT/PTR) (TC 2.A.17) family.</text>
</comment>
<keyword evidence="6 9" id="KW-1133">Transmembrane helix</keyword>
<dbReference type="PANTHER" id="PTHR23517">
    <property type="entry name" value="RESISTANCE PROTEIN MDTM, PUTATIVE-RELATED-RELATED"/>
    <property type="match status" value="1"/>
</dbReference>
<dbReference type="NCBIfam" id="TIGR00924">
    <property type="entry name" value="yjdL_sub1_fam"/>
    <property type="match status" value="1"/>
</dbReference>
<evidence type="ECO:0000256" key="1">
    <source>
        <dbReference type="ARBA" id="ARBA00004651"/>
    </source>
</evidence>
<evidence type="ECO:0000313" key="11">
    <source>
        <dbReference type="Proteomes" id="UP001629156"/>
    </source>
</evidence>
<feature type="transmembrane region" description="Helical" evidence="9">
    <location>
        <begin position="252"/>
        <end position="272"/>
    </location>
</feature>
<comment type="subcellular location">
    <subcellularLocation>
        <location evidence="1">Cell membrane</location>
        <topology evidence="1">Multi-pass membrane protein</topology>
    </subcellularLocation>
    <subcellularLocation>
        <location evidence="8">Membrane</location>
        <topology evidence="8">Multi-pass membrane protein</topology>
    </subcellularLocation>
</comment>
<feature type="transmembrane region" description="Helical" evidence="9">
    <location>
        <begin position="457"/>
        <end position="477"/>
    </location>
</feature>
<dbReference type="InterPro" id="IPR018456">
    <property type="entry name" value="PTR2_symporter_CS"/>
</dbReference>
<comment type="caution">
    <text evidence="10">The sequence shown here is derived from an EMBL/GenBank/DDBJ whole genome shotgun (WGS) entry which is preliminary data.</text>
</comment>
<feature type="transmembrane region" description="Helical" evidence="9">
    <location>
        <begin position="153"/>
        <end position="177"/>
    </location>
</feature>
<keyword evidence="5" id="KW-0571">Peptide transport</keyword>
<feature type="transmembrane region" description="Helical" evidence="9">
    <location>
        <begin position="92"/>
        <end position="110"/>
    </location>
</feature>
<evidence type="ECO:0000256" key="9">
    <source>
        <dbReference type="SAM" id="Phobius"/>
    </source>
</evidence>
<feature type="transmembrane region" description="Helical" evidence="9">
    <location>
        <begin position="294"/>
        <end position="314"/>
    </location>
</feature>
<dbReference type="InterPro" id="IPR005279">
    <property type="entry name" value="Dipep/tripep_permease"/>
</dbReference>
<evidence type="ECO:0000256" key="3">
    <source>
        <dbReference type="ARBA" id="ARBA00022475"/>
    </source>
</evidence>
<dbReference type="RefSeq" id="WP_408083311.1">
    <property type="nucleotide sequence ID" value="NZ_JBELPZ010000001.1"/>
</dbReference>
<evidence type="ECO:0000256" key="4">
    <source>
        <dbReference type="ARBA" id="ARBA00022692"/>
    </source>
</evidence>
<keyword evidence="2 8" id="KW-0813">Transport</keyword>
<dbReference type="SUPFAM" id="SSF103473">
    <property type="entry name" value="MFS general substrate transporter"/>
    <property type="match status" value="2"/>
</dbReference>
<keyword evidence="11" id="KW-1185">Reference proteome</keyword>
<dbReference type="InterPro" id="IPR050171">
    <property type="entry name" value="MFS_Transporters"/>
</dbReference>
<keyword evidence="3" id="KW-1003">Cell membrane</keyword>
<feature type="transmembrane region" description="Helical" evidence="9">
    <location>
        <begin position="116"/>
        <end position="132"/>
    </location>
</feature>
<dbReference type="InterPro" id="IPR000109">
    <property type="entry name" value="POT_fam"/>
</dbReference>
<evidence type="ECO:0000256" key="8">
    <source>
        <dbReference type="RuleBase" id="RU003755"/>
    </source>
</evidence>
<dbReference type="InterPro" id="IPR036259">
    <property type="entry name" value="MFS_trans_sf"/>
</dbReference>
<dbReference type="CDD" id="cd17346">
    <property type="entry name" value="MFS_DtpA_like"/>
    <property type="match status" value="1"/>
</dbReference>
<feature type="transmembrane region" description="Helical" evidence="9">
    <location>
        <begin position="365"/>
        <end position="392"/>
    </location>
</feature>
<gene>
    <name evidence="10" type="ORF">ABS766_01480</name>
</gene>
<evidence type="ECO:0000256" key="7">
    <source>
        <dbReference type="ARBA" id="ARBA00023136"/>
    </source>
</evidence>
<evidence type="ECO:0000256" key="5">
    <source>
        <dbReference type="ARBA" id="ARBA00022856"/>
    </source>
</evidence>
<reference evidence="10 11" key="1">
    <citation type="submission" date="2024-06" db="EMBL/GenBank/DDBJ databases">
        <authorList>
            <person name="Kaempfer P."/>
            <person name="Viver T."/>
        </authorList>
    </citation>
    <scope>NUCLEOTIDE SEQUENCE [LARGE SCALE GENOMIC DNA]</scope>
    <source>
        <strain evidence="10 11">ST-119</strain>
    </source>
</reference>
<dbReference type="Gene3D" id="1.20.1250.20">
    <property type="entry name" value="MFS general substrate transporter like domains"/>
    <property type="match status" value="2"/>
</dbReference>
<name>A0ABW8YSN3_9FLAO</name>
<sequence length="622" mass="69193">MATTAQNDFFKSNVLGHPAGLFVLFFTEMWERFSYYGMRALLILFFTTSLTDARPGWGWPQDHAYALFGSYTALVYLSTMIGGYFADKLIGYRWAVIVGAFLMTMGHASMAVETPFFIYLGLTLLVFGTGFFKPNMTSIISEMYKDRPEKKDGAYTIFYMGVNAGAFFGILLCGYLGEKVGWSIGFGLAGIFMLFGLLQFYFSQNIFGTIGLSPKMAEKLALANSDAMEINTNIASEEDVNKKEVADKRVPFAPWQLVIIAVCSLLGLVWVINDPASKISYGKVNFFKWGDTDYSNAAILTALVLFFILLIYRIVQYSYVTRQKMLAVTFFATLTFCFFAVFEQAPGTLTMFANNYTDRVLTGNASLIFLVVNSLIAVVPLAIITWVLYMLFRQTFKNYALANIFLGLSFVIIWCITIWMLVKDFYSAGYLELSDSTLMALKIDKVLNPLTEIPATWFNVLNSLFIITLAPLFSKWWESKYNPSANAKFGIGMILLGLGMGFVAYGGKDIVPGATTASVSLFWLVFVYLFHTMGELCISPVGLSYVSKLVPGRMIAFMFGVWYLAIAIANKVAGIIGESSTDIAKEEGIGNFFFIITIVAIAVGVISIVLNKPIKKLMHGVR</sequence>
<organism evidence="10 11">
    <name type="scientific">Flavobacterium rhizosphaerae</name>
    <dbReference type="NCBI Taxonomy" id="3163298"/>
    <lineage>
        <taxon>Bacteria</taxon>
        <taxon>Pseudomonadati</taxon>
        <taxon>Bacteroidota</taxon>
        <taxon>Flavobacteriia</taxon>
        <taxon>Flavobacteriales</taxon>
        <taxon>Flavobacteriaceae</taxon>
        <taxon>Flavobacterium</taxon>
    </lineage>
</organism>
<dbReference type="EMBL" id="JBELPZ010000001">
    <property type="protein sequence ID" value="MFL9843079.1"/>
    <property type="molecule type" value="Genomic_DNA"/>
</dbReference>
<accession>A0ABW8YSN3</accession>
<feature type="transmembrane region" description="Helical" evidence="9">
    <location>
        <begin position="399"/>
        <end position="422"/>
    </location>
</feature>
<dbReference type="PANTHER" id="PTHR23517:SF15">
    <property type="entry name" value="PROTON-DEPENDENT OLIGOPEPTIDE FAMILY TRANSPORT PROTEIN"/>
    <property type="match status" value="1"/>
</dbReference>
<dbReference type="Pfam" id="PF00854">
    <property type="entry name" value="PTR2"/>
    <property type="match status" value="2"/>
</dbReference>
<keyword evidence="5" id="KW-0653">Protein transport</keyword>
<dbReference type="Proteomes" id="UP001629156">
    <property type="component" value="Unassembled WGS sequence"/>
</dbReference>
<protein>
    <submittedName>
        <fullName evidence="10">Peptide MFS transporter</fullName>
    </submittedName>
</protein>
<feature type="transmembrane region" description="Helical" evidence="9">
    <location>
        <begin position="326"/>
        <end position="345"/>
    </location>
</feature>
<evidence type="ECO:0000313" key="10">
    <source>
        <dbReference type="EMBL" id="MFL9843079.1"/>
    </source>
</evidence>
<feature type="transmembrane region" description="Helical" evidence="9">
    <location>
        <begin position="63"/>
        <end position="85"/>
    </location>
</feature>
<feature type="transmembrane region" description="Helical" evidence="9">
    <location>
        <begin position="183"/>
        <end position="202"/>
    </location>
</feature>
<feature type="transmembrane region" description="Helical" evidence="9">
    <location>
        <begin position="519"/>
        <end position="543"/>
    </location>
</feature>
<feature type="transmembrane region" description="Helical" evidence="9">
    <location>
        <begin position="489"/>
        <end position="507"/>
    </location>
</feature>
<feature type="transmembrane region" description="Helical" evidence="9">
    <location>
        <begin position="555"/>
        <end position="577"/>
    </location>
</feature>
<keyword evidence="7 9" id="KW-0472">Membrane</keyword>
<evidence type="ECO:0000256" key="2">
    <source>
        <dbReference type="ARBA" id="ARBA00022448"/>
    </source>
</evidence>
<proteinExistence type="inferred from homology"/>